<dbReference type="InterPro" id="IPR006674">
    <property type="entry name" value="HD_domain"/>
</dbReference>
<dbReference type="Gene3D" id="1.10.3210.30">
    <property type="match status" value="1"/>
</dbReference>
<feature type="domain" description="HD Cas3-type" evidence="11">
    <location>
        <begin position="41"/>
        <end position="199"/>
    </location>
</feature>
<dbReference type="InterPro" id="IPR011545">
    <property type="entry name" value="DEAD/DEAH_box_helicase_dom"/>
</dbReference>
<gene>
    <name evidence="12" type="ORF">COY52_02285</name>
</gene>
<evidence type="ECO:0000259" key="10">
    <source>
        <dbReference type="PROSITE" id="PS51192"/>
    </source>
</evidence>
<dbReference type="NCBIfam" id="TIGR01587">
    <property type="entry name" value="cas3_core"/>
    <property type="match status" value="1"/>
</dbReference>
<dbReference type="GO" id="GO:0016787">
    <property type="term" value="F:hydrolase activity"/>
    <property type="evidence" value="ECO:0007669"/>
    <property type="project" value="UniProtKB-KW"/>
</dbReference>
<dbReference type="AlphaFoldDB" id="A0A2M7SEF4"/>
<evidence type="ECO:0000256" key="6">
    <source>
        <dbReference type="ARBA" id="ARBA00022801"/>
    </source>
</evidence>
<evidence type="ECO:0000256" key="5">
    <source>
        <dbReference type="ARBA" id="ARBA00022741"/>
    </source>
</evidence>
<evidence type="ECO:0000256" key="9">
    <source>
        <dbReference type="ARBA" id="ARBA00023118"/>
    </source>
</evidence>
<name>A0A2M7SEF4_9BACT</name>
<dbReference type="GO" id="GO:0004519">
    <property type="term" value="F:endonuclease activity"/>
    <property type="evidence" value="ECO:0007669"/>
    <property type="project" value="UniProtKB-KW"/>
</dbReference>
<keyword evidence="7" id="KW-0347">Helicase</keyword>
<keyword evidence="5" id="KW-0547">Nucleotide-binding</keyword>
<evidence type="ECO:0000256" key="7">
    <source>
        <dbReference type="ARBA" id="ARBA00022806"/>
    </source>
</evidence>
<evidence type="ECO:0000313" key="13">
    <source>
        <dbReference type="Proteomes" id="UP000229307"/>
    </source>
</evidence>
<dbReference type="GO" id="GO:0004386">
    <property type="term" value="F:helicase activity"/>
    <property type="evidence" value="ECO:0007669"/>
    <property type="project" value="UniProtKB-KW"/>
</dbReference>
<sequence>MIIVRFEATKFQGDPFRTICFINKRGIMPTEYYAHSLEGRPQEEWQKLSEHLKNVANLAKQFAEPIGIRELAYLAGLLHDLGKYQPEFQKYLSEGGKRGSVPHSVWGAGFARIHKMDEIAFVIDGHHKGLPNKSDLKNDTEAFKRNEIPGFDNVVKTFLSDNNITENELAISKIEPQEAMQRELLIRYLFSALTDADWLNTEAYFKIDESKNRVSQSLKIDELIHKLEKELSSKSKNGEINQLRNQMRELVLKKADMPCGFYSLNLPTGVGKTLISMAWALKHAKEHKLKRILIVLPYINIIDQTAHILKDIFGEEWVLEHHSAYNENETAAQNDEYNLDPIKKRKVLACENWDYPIIVTTTVQFFESLFSNKRSKCRKIHNMAESVVIFDEVQSLPKEILLPTLSMLKNIQKVMNTSFLFCTATLPAFEKRDKFNGIDTIYPLVDNPLEVFNKTKRVDYNLLQKLDLIDINTLMNAVSESGTSVLVIFNTKKATLKFYELAMQNSRFWERCYHLSTAMCPSHRFLNIEAIKNDLDTNKKIIVSSTQLIEAGVDFDFPCVFREMAPLESIIQSAGRCNREGKLPNNGKVYLFQLQKSSMPDKTYKACADYTKSLIQDNLSKLDRHNFFQEYYSRVVNLFIEPDKNNIIQAQEGFNFETVNDSYRLIQHKTEGLYIYNYNNDSKRLFHSIENKDFLSRDDYRKMQMFTVQVFNNFLFKNEGIYKKMPQEFFVWYGNYDYNTGISVKPIEADKLVV</sequence>
<accession>A0A2M7SEF4</accession>
<comment type="similarity">
    <text evidence="1">In the N-terminal section; belongs to the CRISPR-associated nuclease Cas3-HD family.</text>
</comment>
<comment type="caution">
    <text evidence="12">The sequence shown here is derived from an EMBL/GenBank/DDBJ whole genome shotgun (WGS) entry which is preliminary data.</text>
</comment>
<dbReference type="GO" id="GO:0003676">
    <property type="term" value="F:nucleic acid binding"/>
    <property type="evidence" value="ECO:0007669"/>
    <property type="project" value="InterPro"/>
</dbReference>
<evidence type="ECO:0000313" key="12">
    <source>
        <dbReference type="EMBL" id="PIZ17896.1"/>
    </source>
</evidence>
<dbReference type="InterPro" id="IPR006483">
    <property type="entry name" value="CRISPR-assoc_Cas3_HD"/>
</dbReference>
<dbReference type="Pfam" id="PF22590">
    <property type="entry name" value="Cas3-like_C_2"/>
    <property type="match status" value="1"/>
</dbReference>
<dbReference type="Pfam" id="PF00270">
    <property type="entry name" value="DEAD"/>
    <property type="match status" value="1"/>
</dbReference>
<keyword evidence="3" id="KW-0540">Nuclease</keyword>
<dbReference type="Gene3D" id="3.40.50.300">
    <property type="entry name" value="P-loop containing nucleotide triphosphate hydrolases"/>
    <property type="match status" value="2"/>
</dbReference>
<dbReference type="GO" id="GO:0051607">
    <property type="term" value="P:defense response to virus"/>
    <property type="evidence" value="ECO:0007669"/>
    <property type="project" value="UniProtKB-KW"/>
</dbReference>
<evidence type="ECO:0000256" key="1">
    <source>
        <dbReference type="ARBA" id="ARBA00006847"/>
    </source>
</evidence>
<organism evidence="12 13">
    <name type="scientific">Candidatus Desantisbacteria bacterium CG_4_10_14_0_8_um_filter_48_22</name>
    <dbReference type="NCBI Taxonomy" id="1974543"/>
    <lineage>
        <taxon>Bacteria</taxon>
        <taxon>Candidatus Desantisiibacteriota</taxon>
    </lineage>
</organism>
<feature type="domain" description="Helicase ATP-binding" evidence="10">
    <location>
        <begin position="264"/>
        <end position="444"/>
    </location>
</feature>
<reference evidence="13" key="1">
    <citation type="submission" date="2017-09" db="EMBL/GenBank/DDBJ databases">
        <title>Depth-based differentiation of microbial function through sediment-hosted aquifers and enrichment of novel symbionts in the deep terrestrial subsurface.</title>
        <authorList>
            <person name="Probst A.J."/>
            <person name="Ladd B."/>
            <person name="Jarett J.K."/>
            <person name="Geller-Mcgrath D.E."/>
            <person name="Sieber C.M.K."/>
            <person name="Emerson J.B."/>
            <person name="Anantharaman K."/>
            <person name="Thomas B.C."/>
            <person name="Malmstrom R."/>
            <person name="Stieglmeier M."/>
            <person name="Klingl A."/>
            <person name="Woyke T."/>
            <person name="Ryan C.M."/>
            <person name="Banfield J.F."/>
        </authorList>
    </citation>
    <scope>NUCLEOTIDE SEQUENCE [LARGE SCALE GENOMIC DNA]</scope>
</reference>
<keyword evidence="12" id="KW-0255">Endonuclease</keyword>
<comment type="similarity">
    <text evidence="2">In the central section; belongs to the CRISPR-associated helicase Cas3 family.</text>
</comment>
<keyword evidence="6" id="KW-0378">Hydrolase</keyword>
<evidence type="ECO:0000259" key="11">
    <source>
        <dbReference type="PROSITE" id="PS51643"/>
    </source>
</evidence>
<dbReference type="GO" id="GO:0005524">
    <property type="term" value="F:ATP binding"/>
    <property type="evidence" value="ECO:0007669"/>
    <property type="project" value="UniProtKB-KW"/>
</dbReference>
<evidence type="ECO:0000256" key="8">
    <source>
        <dbReference type="ARBA" id="ARBA00022840"/>
    </source>
</evidence>
<evidence type="ECO:0000256" key="4">
    <source>
        <dbReference type="ARBA" id="ARBA00022723"/>
    </source>
</evidence>
<dbReference type="InterPro" id="IPR014001">
    <property type="entry name" value="Helicase_ATP-bd"/>
</dbReference>
<dbReference type="SUPFAM" id="SSF52540">
    <property type="entry name" value="P-loop containing nucleoside triphosphate hydrolases"/>
    <property type="match status" value="1"/>
</dbReference>
<dbReference type="NCBIfam" id="TIGR01596">
    <property type="entry name" value="cas3_HD"/>
    <property type="match status" value="1"/>
</dbReference>
<dbReference type="EMBL" id="PFMR01000070">
    <property type="protein sequence ID" value="PIZ17896.1"/>
    <property type="molecule type" value="Genomic_DNA"/>
</dbReference>
<dbReference type="Pfam" id="PF01966">
    <property type="entry name" value="HD"/>
    <property type="match status" value="1"/>
</dbReference>
<dbReference type="PROSITE" id="PS51192">
    <property type="entry name" value="HELICASE_ATP_BIND_1"/>
    <property type="match status" value="1"/>
</dbReference>
<dbReference type="PROSITE" id="PS51643">
    <property type="entry name" value="HD_CAS3"/>
    <property type="match status" value="1"/>
</dbReference>
<dbReference type="GO" id="GO:0046872">
    <property type="term" value="F:metal ion binding"/>
    <property type="evidence" value="ECO:0007669"/>
    <property type="project" value="UniProtKB-KW"/>
</dbReference>
<dbReference type="InterPro" id="IPR006474">
    <property type="entry name" value="Helicase_Cas3_CRISPR-ass_core"/>
</dbReference>
<evidence type="ECO:0000256" key="3">
    <source>
        <dbReference type="ARBA" id="ARBA00022722"/>
    </source>
</evidence>
<dbReference type="SMART" id="SM00487">
    <property type="entry name" value="DEXDc"/>
    <property type="match status" value="1"/>
</dbReference>
<dbReference type="InterPro" id="IPR054712">
    <property type="entry name" value="Cas3-like_dom"/>
</dbReference>
<proteinExistence type="inferred from homology"/>
<keyword evidence="9" id="KW-0051">Antiviral defense</keyword>
<evidence type="ECO:0000256" key="2">
    <source>
        <dbReference type="ARBA" id="ARBA00009046"/>
    </source>
</evidence>
<dbReference type="InterPro" id="IPR038257">
    <property type="entry name" value="CRISPR-assoc_Cas3_HD_sf"/>
</dbReference>
<dbReference type="CDD" id="cd17930">
    <property type="entry name" value="DEXHc_cas3"/>
    <property type="match status" value="1"/>
</dbReference>
<dbReference type="Proteomes" id="UP000229307">
    <property type="component" value="Unassembled WGS sequence"/>
</dbReference>
<dbReference type="CDD" id="cd09641">
    <property type="entry name" value="Cas3''_I"/>
    <property type="match status" value="1"/>
</dbReference>
<keyword evidence="4" id="KW-0479">Metal-binding</keyword>
<protein>
    <submittedName>
        <fullName evidence="12">CRISPR-associated helicase/endonuclease Cas3</fullName>
    </submittedName>
</protein>
<keyword evidence="8" id="KW-0067">ATP-binding</keyword>
<dbReference type="SUPFAM" id="SSF109604">
    <property type="entry name" value="HD-domain/PDEase-like"/>
    <property type="match status" value="1"/>
</dbReference>
<dbReference type="InterPro" id="IPR027417">
    <property type="entry name" value="P-loop_NTPase"/>
</dbReference>